<dbReference type="AlphaFoldDB" id="A0A1H6BV35"/>
<evidence type="ECO:0000313" key="3">
    <source>
        <dbReference type="EMBL" id="SFC17427.1"/>
    </source>
</evidence>
<gene>
    <name evidence="2" type="ORF">SAMN02982929_02878</name>
    <name evidence="3" type="ORF">SAMN05216506_101117</name>
</gene>
<keyword evidence="4" id="KW-1185">Reference proteome</keyword>
<dbReference type="Pfam" id="PF18029">
    <property type="entry name" value="Glyoxalase_6"/>
    <property type="match status" value="1"/>
</dbReference>
<protein>
    <recommendedName>
        <fullName evidence="1">Glyoxalase-like domain-containing protein</fullName>
    </recommendedName>
</protein>
<evidence type="ECO:0000259" key="1">
    <source>
        <dbReference type="Pfam" id="PF18029"/>
    </source>
</evidence>
<dbReference type="RefSeq" id="WP_093344741.1">
    <property type="nucleotide sequence ID" value="NZ_FNVB01000004.1"/>
</dbReference>
<organism evidence="2 5">
    <name type="scientific">Saccharopolyspora kobensis</name>
    <dbReference type="NCBI Taxonomy" id="146035"/>
    <lineage>
        <taxon>Bacteria</taxon>
        <taxon>Bacillati</taxon>
        <taxon>Actinomycetota</taxon>
        <taxon>Actinomycetes</taxon>
        <taxon>Pseudonocardiales</taxon>
        <taxon>Pseudonocardiaceae</taxon>
        <taxon>Saccharopolyspora</taxon>
    </lineage>
</organism>
<dbReference type="InterPro" id="IPR029068">
    <property type="entry name" value="Glyas_Bleomycin-R_OHBP_Dase"/>
</dbReference>
<reference evidence="2" key="1">
    <citation type="submission" date="2016-10" db="EMBL/GenBank/DDBJ databases">
        <authorList>
            <person name="de Groot N.N."/>
        </authorList>
    </citation>
    <scope>NUCLEOTIDE SEQUENCE [LARGE SCALE GENOMIC DNA]</scope>
    <source>
        <strain evidence="2">ATCC 20501</strain>
    </source>
</reference>
<reference evidence="4 5" key="2">
    <citation type="submission" date="2016-10" db="EMBL/GenBank/DDBJ databases">
        <authorList>
            <person name="Varghese N."/>
            <person name="Submissions S."/>
        </authorList>
    </citation>
    <scope>NUCLEOTIDE SEQUENCE [LARGE SCALE GENOMIC DNA]</scope>
    <source>
        <strain evidence="5">ATCC 20501</strain>
        <strain evidence="3 4">CGMCC 4.3529</strain>
    </source>
</reference>
<dbReference type="PANTHER" id="PTHR35908:SF1">
    <property type="entry name" value="CONSERVED PROTEIN"/>
    <property type="match status" value="1"/>
</dbReference>
<dbReference type="SMR" id="A0A1H6BV35"/>
<evidence type="ECO:0000313" key="2">
    <source>
        <dbReference type="EMBL" id="SEG64492.1"/>
    </source>
</evidence>
<dbReference type="EMBL" id="FOME01000001">
    <property type="protein sequence ID" value="SFC17427.1"/>
    <property type="molecule type" value="Genomic_DNA"/>
</dbReference>
<proteinExistence type="predicted"/>
<accession>A0A1I1H043</accession>
<feature type="domain" description="Glyoxalase-like" evidence="1">
    <location>
        <begin position="7"/>
        <end position="112"/>
    </location>
</feature>
<dbReference type="Proteomes" id="UP000199690">
    <property type="component" value="Unassembled WGS sequence"/>
</dbReference>
<dbReference type="PANTHER" id="PTHR35908">
    <property type="entry name" value="HYPOTHETICAL FUSION PROTEIN"/>
    <property type="match status" value="1"/>
</dbReference>
<dbReference type="CDD" id="cd06587">
    <property type="entry name" value="VOC"/>
    <property type="match status" value="1"/>
</dbReference>
<accession>A0A1H6BV35</accession>
<dbReference type="Gene3D" id="3.10.180.10">
    <property type="entry name" value="2,3-Dihydroxybiphenyl 1,2-Dioxygenase, domain 1"/>
    <property type="match status" value="1"/>
</dbReference>
<dbReference type="EMBL" id="FNVB01000004">
    <property type="protein sequence ID" value="SEG64492.1"/>
    <property type="molecule type" value="Genomic_DNA"/>
</dbReference>
<dbReference type="Proteomes" id="UP000236729">
    <property type="component" value="Unassembled WGS sequence"/>
</dbReference>
<sequence>MNLDIAMVTIDCASPRTLAEFWTQALDTSVAFESDEFVMLAPNREGGVRIGLQRVPEPRAGKNRAHVDLNTTDREAEVRRLVDLGATELAENATYGLTWTVLADPEGNEFCVGSDH</sequence>
<evidence type="ECO:0000313" key="4">
    <source>
        <dbReference type="Proteomes" id="UP000199690"/>
    </source>
</evidence>
<dbReference type="InterPro" id="IPR041581">
    <property type="entry name" value="Glyoxalase_6"/>
</dbReference>
<evidence type="ECO:0000313" key="5">
    <source>
        <dbReference type="Proteomes" id="UP000236729"/>
    </source>
</evidence>
<name>A0A1H6BV35_9PSEU</name>
<dbReference type="SUPFAM" id="SSF54593">
    <property type="entry name" value="Glyoxalase/Bleomycin resistance protein/Dihydroxybiphenyl dioxygenase"/>
    <property type="match status" value="1"/>
</dbReference>